<protein>
    <submittedName>
        <fullName evidence="2">Uncharacterized protein</fullName>
    </submittedName>
</protein>
<dbReference type="EMBL" id="OX459942">
    <property type="protein sequence ID" value="CAI9177365.1"/>
    <property type="molecule type" value="Genomic_DNA"/>
</dbReference>
<evidence type="ECO:0000313" key="3">
    <source>
        <dbReference type="Proteomes" id="UP001176941"/>
    </source>
</evidence>
<feature type="region of interest" description="Disordered" evidence="1">
    <location>
        <begin position="1"/>
        <end position="201"/>
    </location>
</feature>
<evidence type="ECO:0000313" key="2">
    <source>
        <dbReference type="EMBL" id="CAI9177365.1"/>
    </source>
</evidence>
<name>A0ABN8ZVB2_RANTA</name>
<proteinExistence type="predicted"/>
<feature type="compositionally biased region" description="Low complexity" evidence="1">
    <location>
        <begin position="81"/>
        <end position="105"/>
    </location>
</feature>
<accession>A0ABN8ZVB2</accession>
<dbReference type="Proteomes" id="UP001176941">
    <property type="component" value="Chromosome 6"/>
</dbReference>
<keyword evidence="3" id="KW-1185">Reference proteome</keyword>
<gene>
    <name evidence="2" type="ORF">MRATA1EN1_LOCUS26327</name>
</gene>
<reference evidence="2" key="1">
    <citation type="submission" date="2023-04" db="EMBL/GenBank/DDBJ databases">
        <authorList>
            <consortium name="ELIXIR-Norway"/>
        </authorList>
    </citation>
    <scope>NUCLEOTIDE SEQUENCE [LARGE SCALE GENOMIC DNA]</scope>
</reference>
<sequence length="201" mass="20645">MIPSRLDQVLSQKTRSDVPKAMMGPRFGSGQPGSEGGAFRSSLSSAAAGAPEERPDSRGPWSLPQPAAPTGLRGREPPPLAARSPRASCGLSGAPACSPAPGSAPTALHLRAFPPLPSPQELGAWLLSRTGTEWAPHTGTGPRGPQALSDERRLPPGSQGGGPAGVKKEANRGSSKKGGGREHFRSTSAWNAAEALSERQP</sequence>
<evidence type="ECO:0000256" key="1">
    <source>
        <dbReference type="SAM" id="MobiDB-lite"/>
    </source>
</evidence>
<organism evidence="2 3">
    <name type="scientific">Rangifer tarandus platyrhynchus</name>
    <name type="common">Svalbard reindeer</name>
    <dbReference type="NCBI Taxonomy" id="3082113"/>
    <lineage>
        <taxon>Eukaryota</taxon>
        <taxon>Metazoa</taxon>
        <taxon>Chordata</taxon>
        <taxon>Craniata</taxon>
        <taxon>Vertebrata</taxon>
        <taxon>Euteleostomi</taxon>
        <taxon>Mammalia</taxon>
        <taxon>Eutheria</taxon>
        <taxon>Laurasiatheria</taxon>
        <taxon>Artiodactyla</taxon>
        <taxon>Ruminantia</taxon>
        <taxon>Pecora</taxon>
        <taxon>Cervidae</taxon>
        <taxon>Odocoileinae</taxon>
        <taxon>Rangifer</taxon>
    </lineage>
</organism>